<keyword evidence="3" id="KW-0378">Hydrolase</keyword>
<dbReference type="STRING" id="479433.Caci_1063"/>
<evidence type="ECO:0000256" key="2">
    <source>
        <dbReference type="ARBA" id="ARBA00022741"/>
    </source>
</evidence>
<dbReference type="eggNOG" id="COG2229">
    <property type="taxonomic scope" value="Bacteria"/>
</dbReference>
<sequence length="186" mass="20487">MKILIVGGYGVGKTTLVGAISEIEPLTTEADVTEASTERDPIVGIESKTTTTVALDFGRITLRRRWLQLLLFGAPGQPRFWFMWDDLATGALGAVVLADTRRLADCFAVVEYCEQRRLPFVIAVNEFDHADRYLADEVRDALGIPTQVPVLRCDARDPASVHAVLVALAEHALAVRRAQRSPSRKD</sequence>
<evidence type="ECO:0000256" key="1">
    <source>
        <dbReference type="ARBA" id="ARBA00005290"/>
    </source>
</evidence>
<evidence type="ECO:0000313" key="5">
    <source>
        <dbReference type="EMBL" id="ACU69989.1"/>
    </source>
</evidence>
<dbReference type="Proteomes" id="UP000000851">
    <property type="component" value="Chromosome"/>
</dbReference>
<evidence type="ECO:0000256" key="3">
    <source>
        <dbReference type="ARBA" id="ARBA00022801"/>
    </source>
</evidence>
<protein>
    <recommendedName>
        <fullName evidence="7">ATP/GTP-binding protein</fullName>
    </recommendedName>
</protein>
<comment type="similarity">
    <text evidence="1">Belongs to the GPN-loop GTPase family.</text>
</comment>
<organism evidence="5 6">
    <name type="scientific">Catenulispora acidiphila (strain DSM 44928 / JCM 14897 / NBRC 102108 / NRRL B-24433 / ID139908)</name>
    <dbReference type="NCBI Taxonomy" id="479433"/>
    <lineage>
        <taxon>Bacteria</taxon>
        <taxon>Bacillati</taxon>
        <taxon>Actinomycetota</taxon>
        <taxon>Actinomycetes</taxon>
        <taxon>Catenulisporales</taxon>
        <taxon>Catenulisporaceae</taxon>
        <taxon>Catenulispora</taxon>
    </lineage>
</organism>
<dbReference type="InterPro" id="IPR004130">
    <property type="entry name" value="Gpn"/>
</dbReference>
<reference evidence="5 6" key="1">
    <citation type="journal article" date="2009" name="Stand. Genomic Sci.">
        <title>Complete genome sequence of Catenulispora acidiphila type strain (ID 139908).</title>
        <authorList>
            <person name="Copeland A."/>
            <person name="Lapidus A."/>
            <person name="Glavina Del Rio T."/>
            <person name="Nolan M."/>
            <person name="Lucas S."/>
            <person name="Chen F."/>
            <person name="Tice H."/>
            <person name="Cheng J.F."/>
            <person name="Bruce D."/>
            <person name="Goodwin L."/>
            <person name="Pitluck S."/>
            <person name="Mikhailova N."/>
            <person name="Pati A."/>
            <person name="Ivanova N."/>
            <person name="Mavromatis K."/>
            <person name="Chen A."/>
            <person name="Palaniappan K."/>
            <person name="Chain P."/>
            <person name="Land M."/>
            <person name="Hauser L."/>
            <person name="Chang Y.J."/>
            <person name="Jeffries C.D."/>
            <person name="Chertkov O."/>
            <person name="Brettin T."/>
            <person name="Detter J.C."/>
            <person name="Han C."/>
            <person name="Ali Z."/>
            <person name="Tindall B.J."/>
            <person name="Goker M."/>
            <person name="Bristow J."/>
            <person name="Eisen J.A."/>
            <person name="Markowitz V."/>
            <person name="Hugenholtz P."/>
            <person name="Kyrpides N.C."/>
            <person name="Klenk H.P."/>
        </authorList>
    </citation>
    <scope>NUCLEOTIDE SEQUENCE [LARGE SCALE GENOMIC DNA]</scope>
    <source>
        <strain evidence="6">DSM 44928 / JCM 14897 / NBRC 102108 / NRRL B-24433 / ID139908</strain>
    </source>
</reference>
<dbReference type="AlphaFoldDB" id="C7Q4C9"/>
<dbReference type="CDD" id="cd00882">
    <property type="entry name" value="Ras_like_GTPase"/>
    <property type="match status" value="1"/>
</dbReference>
<dbReference type="RefSeq" id="WP_012785283.1">
    <property type="nucleotide sequence ID" value="NC_013131.1"/>
</dbReference>
<keyword evidence="4" id="KW-0342">GTP-binding</keyword>
<gene>
    <name evidence="5" type="ordered locus">Caci_1063</name>
</gene>
<evidence type="ECO:0000313" key="6">
    <source>
        <dbReference type="Proteomes" id="UP000000851"/>
    </source>
</evidence>
<dbReference type="PANTHER" id="PTHR42708:SF1">
    <property type="entry name" value="GLIDING MOTILITY PROTEIN MGLA"/>
    <property type="match status" value="1"/>
</dbReference>
<dbReference type="Pfam" id="PF03029">
    <property type="entry name" value="ATP_bind_1"/>
    <property type="match status" value="1"/>
</dbReference>
<dbReference type="EMBL" id="CP001700">
    <property type="protein sequence ID" value="ACU69989.1"/>
    <property type="molecule type" value="Genomic_DNA"/>
</dbReference>
<name>C7Q4C9_CATAD</name>
<keyword evidence="6" id="KW-1185">Reference proteome</keyword>
<dbReference type="OrthoDB" id="4319884at2"/>
<dbReference type="PANTHER" id="PTHR42708">
    <property type="entry name" value="ATP/GTP-BINDING PROTEIN-RELATED"/>
    <property type="match status" value="1"/>
</dbReference>
<dbReference type="InterPro" id="IPR027417">
    <property type="entry name" value="P-loop_NTPase"/>
</dbReference>
<dbReference type="HOGENOM" id="CLU_077970_1_0_11"/>
<dbReference type="Gene3D" id="3.40.50.300">
    <property type="entry name" value="P-loop containing nucleotide triphosphate hydrolases"/>
    <property type="match status" value="1"/>
</dbReference>
<proteinExistence type="inferred from homology"/>
<dbReference type="SUPFAM" id="SSF52540">
    <property type="entry name" value="P-loop containing nucleoside triphosphate hydrolases"/>
    <property type="match status" value="1"/>
</dbReference>
<dbReference type="InterPro" id="IPR052705">
    <property type="entry name" value="Gliding_Motility_GTPase"/>
</dbReference>
<dbReference type="GO" id="GO:0016787">
    <property type="term" value="F:hydrolase activity"/>
    <property type="evidence" value="ECO:0007669"/>
    <property type="project" value="UniProtKB-KW"/>
</dbReference>
<evidence type="ECO:0000256" key="4">
    <source>
        <dbReference type="ARBA" id="ARBA00023134"/>
    </source>
</evidence>
<keyword evidence="2" id="KW-0547">Nucleotide-binding</keyword>
<accession>C7Q4C9</accession>
<dbReference type="GO" id="GO:0005525">
    <property type="term" value="F:GTP binding"/>
    <property type="evidence" value="ECO:0007669"/>
    <property type="project" value="UniProtKB-KW"/>
</dbReference>
<dbReference type="KEGG" id="cai:Caci_1063"/>
<dbReference type="InParanoid" id="C7Q4C9"/>
<evidence type="ECO:0008006" key="7">
    <source>
        <dbReference type="Google" id="ProtNLM"/>
    </source>
</evidence>